<protein>
    <submittedName>
        <fullName evidence="1">Uncharacterized protein</fullName>
    </submittedName>
</protein>
<gene>
    <name evidence="1" type="ORF">FD22_GL000474</name>
</gene>
<dbReference type="PATRIC" id="fig|913848.6.peg.485"/>
<reference evidence="1 2" key="1">
    <citation type="journal article" date="2015" name="Genome Announc.">
        <title>Expanding the biotechnology potential of lactobacilli through comparative genomics of 213 strains and associated genera.</title>
        <authorList>
            <person name="Sun Z."/>
            <person name="Harris H.M."/>
            <person name="McCann A."/>
            <person name="Guo C."/>
            <person name="Argimon S."/>
            <person name="Zhang W."/>
            <person name="Yang X."/>
            <person name="Jeffery I.B."/>
            <person name="Cooney J.C."/>
            <person name="Kagawa T.F."/>
            <person name="Liu W."/>
            <person name="Song Y."/>
            <person name="Salvetti E."/>
            <person name="Wrobel A."/>
            <person name="Rasinkangas P."/>
            <person name="Parkhill J."/>
            <person name="Rea M.C."/>
            <person name="O'Sullivan O."/>
            <person name="Ritari J."/>
            <person name="Douillard F.P."/>
            <person name="Paul Ross R."/>
            <person name="Yang R."/>
            <person name="Briner A.E."/>
            <person name="Felis G.E."/>
            <person name="de Vos W.M."/>
            <person name="Barrangou R."/>
            <person name="Klaenhammer T.R."/>
            <person name="Caufield P.W."/>
            <person name="Cui Y."/>
            <person name="Zhang H."/>
            <person name="O'Toole P.W."/>
        </authorList>
    </citation>
    <scope>NUCLEOTIDE SEQUENCE [LARGE SCALE GENOMIC DNA]</scope>
    <source>
        <strain evidence="1 2">DSM 20001</strain>
    </source>
</reference>
<dbReference type="RefSeq" id="WP_056943351.1">
    <property type="nucleotide sequence ID" value="NZ_AZCN01000140.1"/>
</dbReference>
<organism evidence="1 2">
    <name type="scientific">Loigolactobacillus coryniformis subsp. coryniformis KCTC 3167 = DSM 20001</name>
    <dbReference type="NCBI Taxonomy" id="913848"/>
    <lineage>
        <taxon>Bacteria</taxon>
        <taxon>Bacillati</taxon>
        <taxon>Bacillota</taxon>
        <taxon>Bacilli</taxon>
        <taxon>Lactobacillales</taxon>
        <taxon>Lactobacillaceae</taxon>
        <taxon>Loigolactobacillus</taxon>
    </lineage>
</organism>
<sequence>MIPEDVRNRLASYYFLNSIEESFENKLVDRLTMAMLQSNEQISENELVDIGIKLIKEYLEQ</sequence>
<proteinExistence type="predicted"/>
<dbReference type="EMBL" id="AZCN01000140">
    <property type="protein sequence ID" value="KRK12881.1"/>
    <property type="molecule type" value="Genomic_DNA"/>
</dbReference>
<name>A0A0R1F067_9LACO</name>
<dbReference type="GeneID" id="65916722"/>
<dbReference type="AlphaFoldDB" id="A0A0R1F067"/>
<accession>A0A0R1F067</accession>
<evidence type="ECO:0000313" key="1">
    <source>
        <dbReference type="EMBL" id="KRK12881.1"/>
    </source>
</evidence>
<evidence type="ECO:0000313" key="2">
    <source>
        <dbReference type="Proteomes" id="UP000051181"/>
    </source>
</evidence>
<comment type="caution">
    <text evidence="1">The sequence shown here is derived from an EMBL/GenBank/DDBJ whole genome shotgun (WGS) entry which is preliminary data.</text>
</comment>
<dbReference type="Proteomes" id="UP000051181">
    <property type="component" value="Unassembled WGS sequence"/>
</dbReference>